<comment type="caution">
    <text evidence="8">The sequence shown here is derived from an EMBL/GenBank/DDBJ whole genome shotgun (WGS) entry which is preliminary data.</text>
</comment>
<feature type="domain" description="Ig-like" evidence="7">
    <location>
        <begin position="142"/>
        <end position="233"/>
    </location>
</feature>
<protein>
    <submittedName>
        <fullName evidence="8">Sialic acid-binding Ig-like lectin 14</fullName>
    </submittedName>
</protein>
<evidence type="ECO:0000256" key="4">
    <source>
        <dbReference type="ARBA" id="ARBA00023136"/>
    </source>
</evidence>
<evidence type="ECO:0000256" key="6">
    <source>
        <dbReference type="SAM" id="SignalP"/>
    </source>
</evidence>
<keyword evidence="5" id="KW-1015">Disulfide bond</keyword>
<evidence type="ECO:0000256" key="5">
    <source>
        <dbReference type="ARBA" id="ARBA00023157"/>
    </source>
</evidence>
<dbReference type="PROSITE" id="PS50835">
    <property type="entry name" value="IG_LIKE"/>
    <property type="match status" value="1"/>
</dbReference>
<dbReference type="Pfam" id="PF24518">
    <property type="entry name" value="Ig_CD22"/>
    <property type="match status" value="1"/>
</dbReference>
<evidence type="ECO:0000256" key="1">
    <source>
        <dbReference type="ARBA" id="ARBA00004167"/>
    </source>
</evidence>
<keyword evidence="8" id="KW-0430">Lectin</keyword>
<dbReference type="PANTHER" id="PTHR12035">
    <property type="entry name" value="SIALIC ACID BINDING IMMUNOGLOBULIN-LIKE LECTIN"/>
    <property type="match status" value="1"/>
</dbReference>
<keyword evidence="6" id="KW-0732">Signal</keyword>
<dbReference type="InterPro" id="IPR051036">
    <property type="entry name" value="SIGLEC"/>
</dbReference>
<dbReference type="PANTHER" id="PTHR12035:SF128">
    <property type="entry name" value="BRANCHED CHAIN KETO ACID DEHYDROGENASE E1 SUBUNIT BETA,-LIKE-RELATED"/>
    <property type="match status" value="1"/>
</dbReference>
<dbReference type="InterPro" id="IPR013162">
    <property type="entry name" value="CD80_C2-set"/>
</dbReference>
<dbReference type="Gene3D" id="2.60.40.10">
    <property type="entry name" value="Immunoglobulins"/>
    <property type="match status" value="2"/>
</dbReference>
<keyword evidence="9" id="KW-1185">Reference proteome</keyword>
<dbReference type="EMBL" id="SRLO01000199">
    <property type="protein sequence ID" value="TNN67770.1"/>
    <property type="molecule type" value="Genomic_DNA"/>
</dbReference>
<dbReference type="SUPFAM" id="SSF48726">
    <property type="entry name" value="Immunoglobulin"/>
    <property type="match status" value="2"/>
</dbReference>
<dbReference type="InterPro" id="IPR036179">
    <property type="entry name" value="Ig-like_dom_sf"/>
</dbReference>
<evidence type="ECO:0000313" key="8">
    <source>
        <dbReference type="EMBL" id="TNN67770.1"/>
    </source>
</evidence>
<keyword evidence="3" id="KW-1133">Transmembrane helix</keyword>
<feature type="signal peptide" evidence="6">
    <location>
        <begin position="1"/>
        <end position="18"/>
    </location>
</feature>
<gene>
    <name evidence="8" type="primary">SIGLEC14_1</name>
    <name evidence="8" type="ORF">EYF80_022085</name>
</gene>
<dbReference type="OrthoDB" id="10012075at2759"/>
<dbReference type="Proteomes" id="UP000314294">
    <property type="component" value="Unassembled WGS sequence"/>
</dbReference>
<sequence length="241" mass="26517">MFVLIWATLLFSVWGSDAVTGESVGETTHCYNGYCITFRKGEITAEAGLCVVIPCSFTTAAGFTPKHMVWFKCEPPKAKCGDVDIIFHTNKNNNKVQSEFLGRVSLLEPDVLKRNCSIIINNLTETDSGFYQLRVNALTQKPSVLIPPLTEGRQTTLTCTAPGLCSGSDPEITWRWRGAGEKDSPITGNITGVTQRRSSTLTFNPSAEHHGTNVTCKVSFTSSITTEEMETLNVACEYIRY</sequence>
<evidence type="ECO:0000259" key="7">
    <source>
        <dbReference type="PROSITE" id="PS50835"/>
    </source>
</evidence>
<evidence type="ECO:0000256" key="3">
    <source>
        <dbReference type="ARBA" id="ARBA00022989"/>
    </source>
</evidence>
<comment type="subcellular location">
    <subcellularLocation>
        <location evidence="1">Membrane</location>
        <topology evidence="1">Single-pass membrane protein</topology>
    </subcellularLocation>
</comment>
<organism evidence="8 9">
    <name type="scientific">Liparis tanakae</name>
    <name type="common">Tanaka's snailfish</name>
    <dbReference type="NCBI Taxonomy" id="230148"/>
    <lineage>
        <taxon>Eukaryota</taxon>
        <taxon>Metazoa</taxon>
        <taxon>Chordata</taxon>
        <taxon>Craniata</taxon>
        <taxon>Vertebrata</taxon>
        <taxon>Euteleostomi</taxon>
        <taxon>Actinopterygii</taxon>
        <taxon>Neopterygii</taxon>
        <taxon>Teleostei</taxon>
        <taxon>Neoteleostei</taxon>
        <taxon>Acanthomorphata</taxon>
        <taxon>Eupercaria</taxon>
        <taxon>Perciformes</taxon>
        <taxon>Cottioidei</taxon>
        <taxon>Cottales</taxon>
        <taxon>Liparidae</taxon>
        <taxon>Liparis</taxon>
    </lineage>
</organism>
<dbReference type="InterPro" id="IPR007110">
    <property type="entry name" value="Ig-like_dom"/>
</dbReference>
<proteinExistence type="predicted"/>
<dbReference type="GO" id="GO:0030246">
    <property type="term" value="F:carbohydrate binding"/>
    <property type="evidence" value="ECO:0007669"/>
    <property type="project" value="UniProtKB-KW"/>
</dbReference>
<evidence type="ECO:0000256" key="2">
    <source>
        <dbReference type="ARBA" id="ARBA00022692"/>
    </source>
</evidence>
<dbReference type="GO" id="GO:0007155">
    <property type="term" value="P:cell adhesion"/>
    <property type="evidence" value="ECO:0007669"/>
    <property type="project" value="TreeGrafter"/>
</dbReference>
<reference evidence="8 9" key="1">
    <citation type="submission" date="2019-03" db="EMBL/GenBank/DDBJ databases">
        <title>First draft genome of Liparis tanakae, snailfish: a comprehensive survey of snailfish specific genes.</title>
        <authorList>
            <person name="Kim W."/>
            <person name="Song I."/>
            <person name="Jeong J.-H."/>
            <person name="Kim D."/>
            <person name="Kim S."/>
            <person name="Ryu S."/>
            <person name="Song J.Y."/>
            <person name="Lee S.K."/>
        </authorList>
    </citation>
    <scope>NUCLEOTIDE SEQUENCE [LARGE SCALE GENOMIC DNA]</scope>
    <source>
        <tissue evidence="8">Muscle</tissue>
    </source>
</reference>
<keyword evidence="2" id="KW-0812">Transmembrane</keyword>
<dbReference type="Pfam" id="PF08205">
    <property type="entry name" value="C2-set_2"/>
    <property type="match status" value="1"/>
</dbReference>
<dbReference type="GO" id="GO:0033691">
    <property type="term" value="F:sialic acid binding"/>
    <property type="evidence" value="ECO:0007669"/>
    <property type="project" value="TreeGrafter"/>
</dbReference>
<dbReference type="GO" id="GO:0005886">
    <property type="term" value="C:plasma membrane"/>
    <property type="evidence" value="ECO:0007669"/>
    <property type="project" value="TreeGrafter"/>
</dbReference>
<evidence type="ECO:0000313" key="9">
    <source>
        <dbReference type="Proteomes" id="UP000314294"/>
    </source>
</evidence>
<keyword evidence="4" id="KW-0472">Membrane</keyword>
<dbReference type="AlphaFoldDB" id="A0A4Z2HQ78"/>
<name>A0A4Z2HQ78_9TELE</name>
<dbReference type="InterPro" id="IPR056386">
    <property type="entry name" value="Ig_CD22"/>
</dbReference>
<feature type="chain" id="PRO_5021461758" evidence="6">
    <location>
        <begin position="19"/>
        <end position="241"/>
    </location>
</feature>
<accession>A0A4Z2HQ78</accession>
<dbReference type="InterPro" id="IPR013783">
    <property type="entry name" value="Ig-like_fold"/>
</dbReference>